<dbReference type="AlphaFoldDB" id="A0A9E7JSM8"/>
<evidence type="ECO:0000313" key="3">
    <source>
        <dbReference type="Proteomes" id="UP001055439"/>
    </source>
</evidence>
<keyword evidence="3" id="KW-1185">Reference proteome</keyword>
<dbReference type="Proteomes" id="UP001055439">
    <property type="component" value="Chromosome 3"/>
</dbReference>
<proteinExistence type="predicted"/>
<gene>
    <name evidence="2" type="ORF">MUK42_18661</name>
</gene>
<keyword evidence="1" id="KW-0732">Signal</keyword>
<dbReference type="EMBL" id="CP097505">
    <property type="protein sequence ID" value="URD92145.1"/>
    <property type="molecule type" value="Genomic_DNA"/>
</dbReference>
<evidence type="ECO:0000256" key="1">
    <source>
        <dbReference type="SAM" id="SignalP"/>
    </source>
</evidence>
<feature type="signal peptide" evidence="1">
    <location>
        <begin position="1"/>
        <end position="26"/>
    </location>
</feature>
<organism evidence="2 3">
    <name type="scientific">Musa troglodytarum</name>
    <name type="common">fe'i banana</name>
    <dbReference type="NCBI Taxonomy" id="320322"/>
    <lineage>
        <taxon>Eukaryota</taxon>
        <taxon>Viridiplantae</taxon>
        <taxon>Streptophyta</taxon>
        <taxon>Embryophyta</taxon>
        <taxon>Tracheophyta</taxon>
        <taxon>Spermatophyta</taxon>
        <taxon>Magnoliopsida</taxon>
        <taxon>Liliopsida</taxon>
        <taxon>Zingiberales</taxon>
        <taxon>Musaceae</taxon>
        <taxon>Musa</taxon>
    </lineage>
</organism>
<reference evidence="2" key="1">
    <citation type="submission" date="2022-05" db="EMBL/GenBank/DDBJ databases">
        <title>The Musa troglodytarum L. genome provides insights into the mechanism of non-climacteric behaviour and enrichment of carotenoids.</title>
        <authorList>
            <person name="Wang J."/>
        </authorList>
    </citation>
    <scope>NUCLEOTIDE SEQUENCE</scope>
    <source>
        <tissue evidence="2">Leaf</tissue>
    </source>
</reference>
<evidence type="ECO:0008006" key="4">
    <source>
        <dbReference type="Google" id="ProtNLM"/>
    </source>
</evidence>
<sequence length="140" mass="15917">MGTRGPASAPLLIFCFSSSLFLLSYPSIFDCSREGIRFLIARLPLGFAVPPFSACQTKREKEEALASFDEISMKRILSFPKVALRSVDSSCEAERLILLEEIFCNWQLPRSKSMLTTSTVRTFLVKPQEQKQHFILLFVF</sequence>
<protein>
    <recommendedName>
        <fullName evidence="4">Secreted protein</fullName>
    </recommendedName>
</protein>
<accession>A0A9E7JSM8</accession>
<name>A0A9E7JSM8_9LILI</name>
<evidence type="ECO:0000313" key="2">
    <source>
        <dbReference type="EMBL" id="URD92145.1"/>
    </source>
</evidence>
<feature type="chain" id="PRO_5038551036" description="Secreted protein" evidence="1">
    <location>
        <begin position="27"/>
        <end position="140"/>
    </location>
</feature>